<protein>
    <submittedName>
        <fullName evidence="1">Uncharacterized protein</fullName>
    </submittedName>
</protein>
<reference evidence="1" key="1">
    <citation type="submission" date="2020-03" db="EMBL/GenBank/DDBJ databases">
        <title>The deep terrestrial virosphere.</title>
        <authorList>
            <person name="Holmfeldt K."/>
            <person name="Nilsson E."/>
            <person name="Simone D."/>
            <person name="Lopez-Fernandez M."/>
            <person name="Wu X."/>
            <person name="de Brujin I."/>
            <person name="Lundin D."/>
            <person name="Andersson A."/>
            <person name="Bertilsson S."/>
            <person name="Dopson M."/>
        </authorList>
    </citation>
    <scope>NUCLEOTIDE SEQUENCE</scope>
    <source>
        <strain evidence="1">MM415B02022</strain>
    </source>
</reference>
<organism evidence="1">
    <name type="scientific">viral metagenome</name>
    <dbReference type="NCBI Taxonomy" id="1070528"/>
    <lineage>
        <taxon>unclassified sequences</taxon>
        <taxon>metagenomes</taxon>
        <taxon>organismal metagenomes</taxon>
    </lineage>
</organism>
<dbReference type="AlphaFoldDB" id="A0A6M3IDV4"/>
<accession>A0A6M3IDV4</accession>
<evidence type="ECO:0000313" key="1">
    <source>
        <dbReference type="EMBL" id="QJA55620.1"/>
    </source>
</evidence>
<proteinExistence type="predicted"/>
<sequence length="88" mass="10588">MIAMGFGNPNSSKEKERSPNFKYYTKMSLEMKICKEYLNKPHSYFLSLSREDKEKLRLFERWEREKDLAEQKKMESEMAVNKNRSGIK</sequence>
<gene>
    <name evidence="1" type="ORF">MM415B02022_0002</name>
</gene>
<name>A0A6M3IDV4_9ZZZZ</name>
<dbReference type="EMBL" id="MT141169">
    <property type="protein sequence ID" value="QJA55620.1"/>
    <property type="molecule type" value="Genomic_DNA"/>
</dbReference>